<evidence type="ECO:0000313" key="5">
    <source>
        <dbReference type="Proteomes" id="UP000018208"/>
    </source>
</evidence>
<dbReference type="InterPro" id="IPR034085">
    <property type="entry name" value="TOG"/>
</dbReference>
<dbReference type="GO" id="GO:0005819">
    <property type="term" value="C:spindle"/>
    <property type="evidence" value="ECO:0007669"/>
    <property type="project" value="UniProtKB-ARBA"/>
</dbReference>
<evidence type="ECO:0000313" key="3">
    <source>
        <dbReference type="EMBL" id="EST44966.1"/>
    </source>
</evidence>
<reference evidence="4" key="2">
    <citation type="submission" date="2020-12" db="EMBL/GenBank/DDBJ databases">
        <title>New Spironucleus salmonicida genome in near-complete chromosomes.</title>
        <authorList>
            <person name="Xu F."/>
            <person name="Kurt Z."/>
            <person name="Jimenez-Gonzalez A."/>
            <person name="Astvaldsson A."/>
            <person name="Andersson J.O."/>
            <person name="Svard S.G."/>
        </authorList>
    </citation>
    <scope>NUCLEOTIDE SEQUENCE</scope>
    <source>
        <strain evidence="4">ATCC 50377</strain>
    </source>
</reference>
<dbReference type="GO" id="GO:0008017">
    <property type="term" value="F:microtubule binding"/>
    <property type="evidence" value="ECO:0007669"/>
    <property type="project" value="TreeGrafter"/>
</dbReference>
<organism evidence="3">
    <name type="scientific">Spironucleus salmonicida</name>
    <dbReference type="NCBI Taxonomy" id="348837"/>
    <lineage>
        <taxon>Eukaryota</taxon>
        <taxon>Metamonada</taxon>
        <taxon>Diplomonadida</taxon>
        <taxon>Hexamitidae</taxon>
        <taxon>Hexamitinae</taxon>
        <taxon>Spironucleus</taxon>
    </lineage>
</organism>
<dbReference type="InterPro" id="IPR016024">
    <property type="entry name" value="ARM-type_fold"/>
</dbReference>
<reference evidence="3 4" key="1">
    <citation type="journal article" date="2014" name="PLoS Genet.">
        <title>The Genome of Spironucleus salmonicida Highlights a Fish Pathogen Adapted to Fluctuating Environments.</title>
        <authorList>
            <person name="Xu F."/>
            <person name="Jerlstrom-Hultqvist J."/>
            <person name="Einarsson E."/>
            <person name="Astvaldsson A."/>
            <person name="Svard S.G."/>
            <person name="Andersson J.O."/>
        </authorList>
    </citation>
    <scope>NUCLEOTIDE SEQUENCE</scope>
    <source>
        <strain evidence="4">ATCC 50377</strain>
    </source>
</reference>
<dbReference type="Proteomes" id="UP000018208">
    <property type="component" value="Unassembled WGS sequence"/>
</dbReference>
<evidence type="ECO:0000313" key="4">
    <source>
        <dbReference type="EMBL" id="KAH0573301.1"/>
    </source>
</evidence>
<dbReference type="GO" id="GO:0000226">
    <property type="term" value="P:microtubule cytoskeleton organization"/>
    <property type="evidence" value="ECO:0007669"/>
    <property type="project" value="UniProtKB-ARBA"/>
</dbReference>
<dbReference type="InterPro" id="IPR024395">
    <property type="entry name" value="CLASP_N_dom"/>
</dbReference>
<dbReference type="GO" id="GO:0000278">
    <property type="term" value="P:mitotic cell cycle"/>
    <property type="evidence" value="ECO:0007669"/>
    <property type="project" value="UniProtKB-ARBA"/>
</dbReference>
<dbReference type="SUPFAM" id="SSF48371">
    <property type="entry name" value="ARM repeat"/>
    <property type="match status" value="1"/>
</dbReference>
<evidence type="ECO:0000259" key="2">
    <source>
        <dbReference type="SMART" id="SM01349"/>
    </source>
</evidence>
<feature type="region of interest" description="Disordered" evidence="1">
    <location>
        <begin position="184"/>
        <end position="218"/>
    </location>
</feature>
<feature type="compositionally biased region" description="Polar residues" evidence="1">
    <location>
        <begin position="184"/>
        <end position="195"/>
    </location>
</feature>
<dbReference type="AlphaFoldDB" id="V6LMM6"/>
<evidence type="ECO:0000256" key="1">
    <source>
        <dbReference type="SAM" id="MobiDB-lite"/>
    </source>
</evidence>
<gene>
    <name evidence="3" type="ORF">SS50377_14984</name>
    <name evidence="4" type="ORF">SS50377_25421</name>
</gene>
<dbReference type="VEuPathDB" id="GiardiaDB:SS50377_25421"/>
<dbReference type="EMBL" id="AUWU02000005">
    <property type="protein sequence ID" value="KAH0573301.1"/>
    <property type="molecule type" value="Genomic_DNA"/>
</dbReference>
<dbReference type="Pfam" id="PF12348">
    <property type="entry name" value="CLASP_N"/>
    <property type="match status" value="1"/>
</dbReference>
<feature type="compositionally biased region" description="Basic residues" evidence="1">
    <location>
        <begin position="196"/>
        <end position="208"/>
    </location>
</feature>
<keyword evidence="5" id="KW-1185">Reference proteome</keyword>
<dbReference type="PANTHER" id="PTHR21567:SF9">
    <property type="entry name" value="CLIP-ASSOCIATING PROTEIN"/>
    <property type="match status" value="1"/>
</dbReference>
<dbReference type="OrthoDB" id="46159at2759"/>
<dbReference type="Gene3D" id="1.25.10.10">
    <property type="entry name" value="Leucine-rich Repeat Variant"/>
    <property type="match status" value="3"/>
</dbReference>
<sequence>MNIENLTQQKTQGRFIALEELQKQLVKNIYPDEPQEFISVLLSNYNDSNFRIVQLSMECIQLLYPQIKSQKGIHQKIFADTIIQFKNIRVQVKEAALQLSIQAASCIDEDTILTYINGNISGKNPGQKVFTLLLIKELCTNSYIQTKQKAIVVANKLLSDASPDVRQEAQSLISQLSGVQESSKQLDQAGQQSNSKKQKIGNKPHVKHNPQNSLFIPPENSDIQAQSQTFSLLPPEPYSYYSYKPLYCYELPSSIKIIIDPIIPFKELSVKKPEQLRPYVEKAFSFISTEKDWIQQMVGIQFIIGLIIYHQSTANIQFQTQLGQLLQEHCLQYLQNVVQCLTSQRSVLQREMAILLEISFQRYGKVLIKLSEALLDACFQLLVKKGVYTENAADSLIKTIIIHSTSKSSLLKMISLIKTTKVTLLKAHILDYLCMFCIISNFDQKIQFWQNYQDLESIIKQTLADANARTRGTAKAFAQFLSRENPQMYKKLLASNQILQKSTNMQAGFLNYDQFVGIEVQDDQFPGYFLQGGACNSEIIPLNFDIQRWRLMLISGEGFQVQYGDLVNNQNLMMIVNQDEIQSILSIQIYDEETEFKPQILVKQQPPPVIKKQIEFQPKQKVQFLDIPDDFENGLEFADPNTYQKPQQQVSQQQQQQIQQISKVQYKDLSDEQDSEEDLDDIEQAVSKVIQTPLYQETVQDFQPIQTAINLKELLLQQQQQQRQKQPNTPDELLQNLVDSLTQDETDVSEVIPQISQYITTNTQVQLIKSLLILLLDFVQAPEIQQQTVNLLITIAQRLPQSFTDLLDFCIPILNSIFRSPNLETRRLVNQLILLLCASQPPSIIFGVFSSILKVESDILANASLRFLAIVARQFKYKKELKQYVDYICPDVIKNFDSEAPEIRKSSTACFIDFYFLLGEDFSKWISSLPADKLKFIVLRMKSIREKGK</sequence>
<feature type="domain" description="TOG" evidence="2">
    <location>
        <begin position="713"/>
        <end position="949"/>
    </location>
</feature>
<dbReference type="EMBL" id="KI546101">
    <property type="protein sequence ID" value="EST44966.1"/>
    <property type="molecule type" value="Genomic_DNA"/>
</dbReference>
<feature type="domain" description="TOG" evidence="2">
    <location>
        <begin position="2"/>
        <end position="214"/>
    </location>
</feature>
<dbReference type="PANTHER" id="PTHR21567">
    <property type="entry name" value="CLASP"/>
    <property type="match status" value="1"/>
</dbReference>
<protein>
    <submittedName>
        <fullName evidence="3">CLASP domain-containing protein</fullName>
    </submittedName>
</protein>
<dbReference type="SMART" id="SM01349">
    <property type="entry name" value="TOG"/>
    <property type="match status" value="2"/>
</dbReference>
<name>V6LMM6_9EUKA</name>
<dbReference type="GO" id="GO:0005881">
    <property type="term" value="C:cytoplasmic microtubule"/>
    <property type="evidence" value="ECO:0007669"/>
    <property type="project" value="TreeGrafter"/>
</dbReference>
<accession>V6LMM6</accession>
<proteinExistence type="predicted"/>
<dbReference type="InterPro" id="IPR011989">
    <property type="entry name" value="ARM-like"/>
</dbReference>